<organism evidence="1 2">
    <name type="scientific">Sphagnum magellanicum</name>
    <dbReference type="NCBI Taxonomy" id="128215"/>
    <lineage>
        <taxon>Eukaryota</taxon>
        <taxon>Viridiplantae</taxon>
        <taxon>Streptophyta</taxon>
        <taxon>Embryophyta</taxon>
        <taxon>Bryophyta</taxon>
        <taxon>Sphagnophytina</taxon>
        <taxon>Sphagnopsida</taxon>
        <taxon>Sphagnales</taxon>
        <taxon>Sphagnaceae</taxon>
        <taxon>Sphagnum</taxon>
    </lineage>
</organism>
<dbReference type="Proteomes" id="UP000828922">
    <property type="component" value="Linkage Group LG07"/>
</dbReference>
<evidence type="ECO:0000313" key="2">
    <source>
        <dbReference type="Proteomes" id="UP000828922"/>
    </source>
</evidence>
<evidence type="ECO:0000313" key="1">
    <source>
        <dbReference type="EMBL" id="KAH9557781.1"/>
    </source>
</evidence>
<gene>
    <name evidence="1" type="ORF">CY35_07G102700</name>
</gene>
<dbReference type="EMBL" id="CM038913">
    <property type="protein sequence ID" value="KAH9557781.1"/>
    <property type="molecule type" value="Genomic_DNA"/>
</dbReference>
<protein>
    <submittedName>
        <fullName evidence="1">Uncharacterized protein</fullName>
    </submittedName>
</protein>
<name>A0ACB8HNF3_9BRYO</name>
<proteinExistence type="predicted"/>
<comment type="caution">
    <text evidence="1">The sequence shown here is derived from an EMBL/GenBank/DDBJ whole genome shotgun (WGS) entry which is preliminary data.</text>
</comment>
<accession>A0ACB8HNF3</accession>
<sequence>MGEEKRHEMMETLFGVESEDSDDAPEAVRPAASDHASDHSAREVASEEGDAGSERAKVEEESEGERGGSDVDRDGEDHVESESERKEVEESASSSEHWYQAATHKEYKDKDAEELGQGSEGEEEQQQDEPREGVEGSEAHDVFGESDKEGESEEVEEHHRHEEGSRDSSEQDRSEEEREEVGVQPRDIVGDDEAGDTGYDSEDDRRVEQKHEKPMGPPLHLEVPLQCPPGRPDQLNVVRLSNIMDIDVKPFDPNTYVAEEMFVTDDVTGRKQRLRLEGNVVRWRASHNDDGTTSYESNARFVKWSDGTMQLLLGSEVLDLSVQDAHQDQSHLFLRHPKSILQSQGQLLRKMKFMPSSLTSKSHRLLTALVDSRHKKVYKVKKVAISTVDPEKEKEAKERAAEQRIRSKEDLQRKQEKVLRRFAPRISDYEHEQEANQQLSPGYLEGALDEEDEVDYSERRDSRRFQEQLEAEERAERKILSAKKQLSSRVPSSKPKARQQLPKEVSQYDDVSDESDREPSARASDPHDDQDEAEMEDVGWEAEETDNEDERSSAGHGKLVEREEKRHNDDRKSKRDREEDEPWLAKKPVARRRVVVSDSDED</sequence>
<keyword evidence="2" id="KW-1185">Reference proteome</keyword>
<reference evidence="2" key="1">
    <citation type="journal article" date="2022" name="New Phytol.">
        <title>Phylogenomic structure and speciation in an emerging model: the Sphagnum magellanicum complex (Bryophyta).</title>
        <authorList>
            <person name="Shaw A.J."/>
            <person name="Piatkowski B."/>
            <person name="Duffy A.M."/>
            <person name="Aguero B."/>
            <person name="Imwattana K."/>
            <person name="Nieto-Lugilde M."/>
            <person name="Healey A."/>
            <person name="Weston D.J."/>
            <person name="Patel M.N."/>
            <person name="Schmutz J."/>
            <person name="Grimwood J."/>
            <person name="Yavitt J.B."/>
            <person name="Hassel K."/>
            <person name="Stenoien H.K."/>
            <person name="Flatberg K.I."/>
            <person name="Bickford C.P."/>
            <person name="Hicks K.A."/>
        </authorList>
    </citation>
    <scope>NUCLEOTIDE SEQUENCE [LARGE SCALE GENOMIC DNA]</scope>
</reference>